<dbReference type="GO" id="GO:1901135">
    <property type="term" value="P:carbohydrate derivative metabolic process"/>
    <property type="evidence" value="ECO:0007669"/>
    <property type="project" value="InterPro"/>
</dbReference>
<dbReference type="InterPro" id="IPR047640">
    <property type="entry name" value="RpiR-like"/>
</dbReference>
<evidence type="ECO:0000313" key="7">
    <source>
        <dbReference type="EMBL" id="HIU14250.1"/>
    </source>
</evidence>
<evidence type="ECO:0000259" key="6">
    <source>
        <dbReference type="PROSITE" id="PS51464"/>
    </source>
</evidence>
<evidence type="ECO:0000313" key="8">
    <source>
        <dbReference type="Proteomes" id="UP000824175"/>
    </source>
</evidence>
<dbReference type="PANTHER" id="PTHR30514:SF10">
    <property type="entry name" value="MURR_RPIR FAMILY TRANSCRIPTIONAL REGULATOR"/>
    <property type="match status" value="1"/>
</dbReference>
<dbReference type="InterPro" id="IPR000281">
    <property type="entry name" value="HTH_RpiR"/>
</dbReference>
<dbReference type="InterPro" id="IPR046348">
    <property type="entry name" value="SIS_dom_sf"/>
</dbReference>
<reference evidence="7" key="2">
    <citation type="journal article" date="2021" name="PeerJ">
        <title>Extensive microbial diversity within the chicken gut microbiome revealed by metagenomics and culture.</title>
        <authorList>
            <person name="Gilroy R."/>
            <person name="Ravi A."/>
            <person name="Getino M."/>
            <person name="Pursley I."/>
            <person name="Horton D.L."/>
            <person name="Alikhan N.F."/>
            <person name="Baker D."/>
            <person name="Gharbi K."/>
            <person name="Hall N."/>
            <person name="Watson M."/>
            <person name="Adriaenssens E.M."/>
            <person name="Foster-Nyarko E."/>
            <person name="Jarju S."/>
            <person name="Secka A."/>
            <person name="Antonio M."/>
            <person name="Oren A."/>
            <person name="Chaudhuri R.R."/>
            <person name="La Ragione R."/>
            <person name="Hildebrand F."/>
            <person name="Pallen M.J."/>
        </authorList>
    </citation>
    <scope>NUCLEOTIDE SEQUENCE</scope>
    <source>
        <strain evidence="7">CHK195-11698</strain>
    </source>
</reference>
<keyword evidence="4" id="KW-0812">Transmembrane</keyword>
<keyword evidence="3" id="KW-0804">Transcription</keyword>
<dbReference type="GO" id="GO:0097367">
    <property type="term" value="F:carbohydrate derivative binding"/>
    <property type="evidence" value="ECO:0007669"/>
    <property type="project" value="InterPro"/>
</dbReference>
<name>A0A9D1HPB8_9FIRM</name>
<organism evidence="7 8">
    <name type="scientific">Candidatus Fimiplasma intestinipullorum</name>
    <dbReference type="NCBI Taxonomy" id="2840825"/>
    <lineage>
        <taxon>Bacteria</taxon>
        <taxon>Bacillati</taxon>
        <taxon>Bacillota</taxon>
        <taxon>Clostridia</taxon>
        <taxon>Eubacteriales</taxon>
        <taxon>Candidatus Fimiplasma</taxon>
    </lineage>
</organism>
<dbReference type="PROSITE" id="PS51464">
    <property type="entry name" value="SIS"/>
    <property type="match status" value="1"/>
</dbReference>
<keyword evidence="1" id="KW-0805">Transcription regulation</keyword>
<dbReference type="InterPro" id="IPR001347">
    <property type="entry name" value="SIS_dom"/>
</dbReference>
<dbReference type="GO" id="GO:0003677">
    <property type="term" value="F:DNA binding"/>
    <property type="evidence" value="ECO:0007669"/>
    <property type="project" value="UniProtKB-KW"/>
</dbReference>
<feature type="domain" description="HTH rpiR-type" evidence="5">
    <location>
        <begin position="11"/>
        <end position="85"/>
    </location>
</feature>
<comment type="caution">
    <text evidence="7">The sequence shown here is derived from an EMBL/GenBank/DDBJ whole genome shotgun (WGS) entry which is preliminary data.</text>
</comment>
<accession>A0A9D1HPB8</accession>
<protein>
    <submittedName>
        <fullName evidence="7">MurR/RpiR family transcriptional regulator</fullName>
    </submittedName>
</protein>
<dbReference type="InterPro" id="IPR035472">
    <property type="entry name" value="RpiR-like_SIS"/>
</dbReference>
<dbReference type="AlphaFoldDB" id="A0A9D1HPB8"/>
<dbReference type="Proteomes" id="UP000824175">
    <property type="component" value="Unassembled WGS sequence"/>
</dbReference>
<dbReference type="EMBL" id="DVMJ01000078">
    <property type="protein sequence ID" value="HIU14250.1"/>
    <property type="molecule type" value="Genomic_DNA"/>
</dbReference>
<evidence type="ECO:0000256" key="1">
    <source>
        <dbReference type="ARBA" id="ARBA00023015"/>
    </source>
</evidence>
<evidence type="ECO:0000256" key="3">
    <source>
        <dbReference type="ARBA" id="ARBA00023163"/>
    </source>
</evidence>
<dbReference type="PROSITE" id="PS51071">
    <property type="entry name" value="HTH_RPIR"/>
    <property type="match status" value="1"/>
</dbReference>
<keyword evidence="4" id="KW-1133">Transmembrane helix</keyword>
<dbReference type="Gene3D" id="1.10.10.10">
    <property type="entry name" value="Winged helix-like DNA-binding domain superfamily/Winged helix DNA-binding domain"/>
    <property type="match status" value="1"/>
</dbReference>
<dbReference type="Pfam" id="PF01380">
    <property type="entry name" value="SIS"/>
    <property type="match status" value="1"/>
</dbReference>
<feature type="domain" description="SIS" evidence="6">
    <location>
        <begin position="133"/>
        <end position="272"/>
    </location>
</feature>
<dbReference type="InterPro" id="IPR009057">
    <property type="entry name" value="Homeodomain-like_sf"/>
</dbReference>
<evidence type="ECO:0000256" key="2">
    <source>
        <dbReference type="ARBA" id="ARBA00023125"/>
    </source>
</evidence>
<dbReference type="Pfam" id="PF01418">
    <property type="entry name" value="HTH_6"/>
    <property type="match status" value="1"/>
</dbReference>
<sequence>MIQEQEADIIYNLLTYLNAAKEEDMYYSIALTTVQNLDIIPNCSINELADLCFTSTATISRFCKKFGCASFPKFKEEVREGLNQARNEIHFPAEELQFIQANPAYLIDKVYHLMFETLLLGKQSLQMDEVDALCQLIHDAKKVHFFGFQFNKIVASDFQLKMIKLGKFIYSFVDHGDDSQKTDILDEDSLAVFLSVSAREPHLSLINTIHQKHAKVALFTMNPDTVLKEHVDYFFSILGKESDFTVSSISGSIGFLTVLNIVYLRYGILYPKQ</sequence>
<proteinExistence type="predicted"/>
<feature type="transmembrane region" description="Helical" evidence="4">
    <location>
        <begin position="244"/>
        <end position="264"/>
    </location>
</feature>
<dbReference type="InterPro" id="IPR036388">
    <property type="entry name" value="WH-like_DNA-bd_sf"/>
</dbReference>
<dbReference type="GO" id="GO:0003700">
    <property type="term" value="F:DNA-binding transcription factor activity"/>
    <property type="evidence" value="ECO:0007669"/>
    <property type="project" value="InterPro"/>
</dbReference>
<dbReference type="PANTHER" id="PTHR30514">
    <property type="entry name" value="GLUCOKINASE"/>
    <property type="match status" value="1"/>
</dbReference>
<dbReference type="CDD" id="cd05013">
    <property type="entry name" value="SIS_RpiR"/>
    <property type="match status" value="1"/>
</dbReference>
<gene>
    <name evidence="7" type="ORF">IAD15_09300</name>
</gene>
<reference evidence="7" key="1">
    <citation type="submission" date="2020-10" db="EMBL/GenBank/DDBJ databases">
        <authorList>
            <person name="Gilroy R."/>
        </authorList>
    </citation>
    <scope>NUCLEOTIDE SEQUENCE</scope>
    <source>
        <strain evidence="7">CHK195-11698</strain>
    </source>
</reference>
<keyword evidence="2" id="KW-0238">DNA-binding</keyword>
<dbReference type="SUPFAM" id="SSF53697">
    <property type="entry name" value="SIS domain"/>
    <property type="match status" value="1"/>
</dbReference>
<evidence type="ECO:0000256" key="4">
    <source>
        <dbReference type="SAM" id="Phobius"/>
    </source>
</evidence>
<dbReference type="Gene3D" id="3.40.50.10490">
    <property type="entry name" value="Glucose-6-phosphate isomerase like protein, domain 1"/>
    <property type="match status" value="1"/>
</dbReference>
<keyword evidence="4" id="KW-0472">Membrane</keyword>
<evidence type="ECO:0000259" key="5">
    <source>
        <dbReference type="PROSITE" id="PS51071"/>
    </source>
</evidence>
<dbReference type="SUPFAM" id="SSF46689">
    <property type="entry name" value="Homeodomain-like"/>
    <property type="match status" value="1"/>
</dbReference>